<evidence type="ECO:0000256" key="3">
    <source>
        <dbReference type="ARBA" id="ARBA00022722"/>
    </source>
</evidence>
<proteinExistence type="inferred from homology"/>
<comment type="cofactor">
    <cofactor evidence="1 8">
        <name>Mg(2+)</name>
        <dbReference type="ChEBI" id="CHEBI:18420"/>
    </cofactor>
</comment>
<dbReference type="Proteomes" id="UP001055117">
    <property type="component" value="Unassembled WGS sequence"/>
</dbReference>
<keyword evidence="4 8" id="KW-0479">Metal-binding</keyword>
<dbReference type="PANTHER" id="PTHR13966:SF5">
    <property type="entry name" value="ENDONUCLEASE G, MITOCHONDRIAL"/>
    <property type="match status" value="1"/>
</dbReference>
<organism evidence="11 12">
    <name type="scientific">Methylobacterium cerastii</name>
    <dbReference type="NCBI Taxonomy" id="932741"/>
    <lineage>
        <taxon>Bacteria</taxon>
        <taxon>Pseudomonadati</taxon>
        <taxon>Pseudomonadota</taxon>
        <taxon>Alphaproteobacteria</taxon>
        <taxon>Hyphomicrobiales</taxon>
        <taxon>Methylobacteriaceae</taxon>
        <taxon>Methylobacterium</taxon>
    </lineage>
</organism>
<dbReference type="PANTHER" id="PTHR13966">
    <property type="entry name" value="ENDONUCLEASE RELATED"/>
    <property type="match status" value="1"/>
</dbReference>
<dbReference type="InterPro" id="IPR018524">
    <property type="entry name" value="DNA/RNA_endonuclease_AS"/>
</dbReference>
<evidence type="ECO:0000259" key="9">
    <source>
        <dbReference type="SMART" id="SM00477"/>
    </source>
</evidence>
<keyword evidence="5 8" id="KW-0255">Endonuclease</keyword>
<comment type="caution">
    <text evidence="11">The sequence shown here is derived from an EMBL/GenBank/DDBJ whole genome shotgun (WGS) entry which is preliminary data.</text>
</comment>
<dbReference type="InterPro" id="IPR044929">
    <property type="entry name" value="DNA/RNA_non-sp_Endonuclease_sf"/>
</dbReference>
<dbReference type="InterPro" id="IPR020821">
    <property type="entry name" value="ENPP1-3/EXOG-like_nuc-like"/>
</dbReference>
<evidence type="ECO:0000256" key="8">
    <source>
        <dbReference type="RuleBase" id="RU366055"/>
    </source>
</evidence>
<comment type="similarity">
    <text evidence="2 8">Belongs to the DNA/RNA non-specific endonuclease family.</text>
</comment>
<keyword evidence="3 8" id="KW-0540">Nuclease</keyword>
<evidence type="ECO:0000313" key="11">
    <source>
        <dbReference type="EMBL" id="GJD47042.1"/>
    </source>
</evidence>
<evidence type="ECO:0000256" key="6">
    <source>
        <dbReference type="ARBA" id="ARBA00022801"/>
    </source>
</evidence>
<accession>A0ABQ4QPA2</accession>
<dbReference type="PROSITE" id="PS01070">
    <property type="entry name" value="NUCLEASE_NON_SPEC"/>
    <property type="match status" value="1"/>
</dbReference>
<keyword evidence="12" id="KW-1185">Reference proteome</keyword>
<evidence type="ECO:0000256" key="5">
    <source>
        <dbReference type="ARBA" id="ARBA00022759"/>
    </source>
</evidence>
<dbReference type="InterPro" id="IPR040255">
    <property type="entry name" value="Non-specific_endonuclease"/>
</dbReference>
<evidence type="ECO:0000256" key="2">
    <source>
        <dbReference type="ARBA" id="ARBA00010052"/>
    </source>
</evidence>
<evidence type="ECO:0000256" key="7">
    <source>
        <dbReference type="ARBA" id="ARBA00022842"/>
    </source>
</evidence>
<feature type="domain" description="DNA/RNA non-specific endonuclease/pyrophosphatase/phosphodiesterase" evidence="10">
    <location>
        <begin position="51"/>
        <end position="241"/>
    </location>
</feature>
<dbReference type="InterPro" id="IPR044925">
    <property type="entry name" value="His-Me_finger_sf"/>
</dbReference>
<dbReference type="EC" id="3.1.30.-" evidence="8"/>
<evidence type="ECO:0000259" key="10">
    <source>
        <dbReference type="SMART" id="SM00892"/>
    </source>
</evidence>
<sequence>MLLSRGRIALVALILGLGPVRAAERCPALFVDNRPPELTNPKLAAKTLPLCFDAYAVLHSGVARAPLYAAERLTRASVSDARRVERIDAFHDEDRVPADERARLDDYVRSGFDRGHLAPAGDMPTGAAQAQSFSLANVVPQNRALNRSLWAAIEESTRRLATRRGQLFVVTGPVYAGDALASINGRVLVPSQMFKAIYDPGAGEGGAYLAPNDAGGTWQAISLDALRGVAGIDAFPSLSPSQKASAMTLPEPRAYSRDDVADHRPQGREQTWRAWLGHEAARALHRALRQLLRAIF</sequence>
<gene>
    <name evidence="11" type="primary">nucA</name>
    <name evidence="11" type="ORF">AFCDBAGC_4927</name>
</gene>
<keyword evidence="7" id="KW-0460">Magnesium</keyword>
<keyword evidence="6 8" id="KW-0378">Hydrolase</keyword>
<dbReference type="SMART" id="SM00892">
    <property type="entry name" value="Endonuclease_NS"/>
    <property type="match status" value="1"/>
</dbReference>
<dbReference type="InterPro" id="IPR001604">
    <property type="entry name" value="Endo_G_ENPP1-like_dom"/>
</dbReference>
<dbReference type="Pfam" id="PF01223">
    <property type="entry name" value="Endonuclease_NS"/>
    <property type="match status" value="1"/>
</dbReference>
<name>A0ABQ4QPA2_9HYPH</name>
<reference evidence="11 12" key="1">
    <citation type="journal article" date="2021" name="Front. Microbiol.">
        <title>Comprehensive Comparative Genomics and Phenotyping of Methylobacterium Species.</title>
        <authorList>
            <person name="Alessa O."/>
            <person name="Ogura Y."/>
            <person name="Fujitani Y."/>
            <person name="Takami H."/>
            <person name="Hayashi T."/>
            <person name="Sahin N."/>
            <person name="Tani A."/>
        </authorList>
    </citation>
    <scope>NUCLEOTIDE SEQUENCE [LARGE SCALE GENOMIC DNA]</scope>
    <source>
        <strain evidence="11 12">DSM 23679</strain>
    </source>
</reference>
<dbReference type="SMART" id="SM00477">
    <property type="entry name" value="NUC"/>
    <property type="match status" value="1"/>
</dbReference>
<feature type="domain" description="ENPP1-3/EXOG-like endonuclease/phosphodiesterase" evidence="9">
    <location>
        <begin position="52"/>
        <end position="241"/>
    </location>
</feature>
<protein>
    <recommendedName>
        <fullName evidence="8">Endonuclease</fullName>
        <ecNumber evidence="8">3.1.30.-</ecNumber>
    </recommendedName>
</protein>
<evidence type="ECO:0000256" key="1">
    <source>
        <dbReference type="ARBA" id="ARBA00001946"/>
    </source>
</evidence>
<evidence type="ECO:0000256" key="4">
    <source>
        <dbReference type="ARBA" id="ARBA00022723"/>
    </source>
</evidence>
<dbReference type="Gene3D" id="3.40.570.10">
    <property type="entry name" value="Extracellular Endonuclease, subunit A"/>
    <property type="match status" value="1"/>
</dbReference>
<evidence type="ECO:0000313" key="12">
    <source>
        <dbReference type="Proteomes" id="UP001055117"/>
    </source>
</evidence>
<dbReference type="EMBL" id="BPQG01000110">
    <property type="protein sequence ID" value="GJD47042.1"/>
    <property type="molecule type" value="Genomic_DNA"/>
</dbReference>
<dbReference type="SUPFAM" id="SSF54060">
    <property type="entry name" value="His-Me finger endonucleases"/>
    <property type="match status" value="1"/>
</dbReference>